<feature type="transmembrane region" description="Helical" evidence="7">
    <location>
        <begin position="324"/>
        <end position="350"/>
    </location>
</feature>
<dbReference type="OrthoDB" id="9788907at2"/>
<organism evidence="8 9">
    <name type="scientific">Phragmitibacter flavus</name>
    <dbReference type="NCBI Taxonomy" id="2576071"/>
    <lineage>
        <taxon>Bacteria</taxon>
        <taxon>Pseudomonadati</taxon>
        <taxon>Verrucomicrobiota</taxon>
        <taxon>Verrucomicrobiia</taxon>
        <taxon>Verrucomicrobiales</taxon>
        <taxon>Verrucomicrobiaceae</taxon>
        <taxon>Phragmitibacter</taxon>
    </lineage>
</organism>
<feature type="transmembrane region" description="Helical" evidence="7">
    <location>
        <begin position="18"/>
        <end position="36"/>
    </location>
</feature>
<evidence type="ECO:0000313" key="8">
    <source>
        <dbReference type="EMBL" id="TLD72865.1"/>
    </source>
</evidence>
<name>A0A5R8KLD9_9BACT</name>
<dbReference type="GO" id="GO:0005886">
    <property type="term" value="C:plasma membrane"/>
    <property type="evidence" value="ECO:0007669"/>
    <property type="project" value="UniProtKB-SubCell"/>
</dbReference>
<keyword evidence="5 7" id="KW-1133">Transmembrane helix</keyword>
<dbReference type="AlphaFoldDB" id="A0A5R8KLD9"/>
<evidence type="ECO:0000313" key="9">
    <source>
        <dbReference type="Proteomes" id="UP000306196"/>
    </source>
</evidence>
<accession>A0A5R8KLD9</accession>
<protein>
    <submittedName>
        <fullName evidence="8">Chromate efflux transporter</fullName>
    </submittedName>
</protein>
<reference evidence="8 9" key="1">
    <citation type="submission" date="2019-05" db="EMBL/GenBank/DDBJ databases">
        <title>Verrucobacter flavum gen. nov., sp. nov. a new member of the family Verrucomicrobiaceae.</title>
        <authorList>
            <person name="Szuroczki S."/>
            <person name="Abbaszade G."/>
            <person name="Szabo A."/>
            <person name="Felfoldi T."/>
            <person name="Schumann P."/>
            <person name="Boka K."/>
            <person name="Keki Z."/>
            <person name="Toumi M."/>
            <person name="Toth E."/>
        </authorList>
    </citation>
    <scope>NUCLEOTIDE SEQUENCE [LARGE SCALE GENOMIC DNA]</scope>
    <source>
        <strain evidence="8 9">MG-N-17</strain>
    </source>
</reference>
<feature type="transmembrane region" description="Helical" evidence="7">
    <location>
        <begin position="423"/>
        <end position="441"/>
    </location>
</feature>
<keyword evidence="9" id="KW-1185">Reference proteome</keyword>
<keyword evidence="3" id="KW-1003">Cell membrane</keyword>
<sequence length="442" mass="48054">METPPPPAAPAFREALRYWIKLGFISFGGPAGQIALMHKELVEKRRWISESHFLHALNFCMLLPGPEAQQLATYLGWRLHGAKGGLAAGVLFVLPSMFILYALSWVYLVGAEVPWLQAIFHGLLPAVIAIIASALLRIGRKALKSNALWCIAALSFMAIFFFKISFVYIIFAAAFVGWIGNRLAPNQFPAGGSHGAAQLAEEANFVVLPLPVKASWTRTLRLSLTCLACWWLPVIALITWLGWESTQAQQGIFFSKAALVTFGGAYAVLPYVAQQAVEHHEWLTHAQMMSGLALAETTPGPLIMVLQFVGFIGGWQHPGILTPAWSATLSALITTWVTFVPCFLFVFLGAPHVEHLRRQPRLAAALTTITAAVVGVILNLGVQFTQHALWPARTGAGWGSMDIFVAVLAIAALIAMERFKIGLLPVIGACALLGLLAHWVVP</sequence>
<evidence type="ECO:0000256" key="1">
    <source>
        <dbReference type="ARBA" id="ARBA00004651"/>
    </source>
</evidence>
<dbReference type="PANTHER" id="PTHR33567">
    <property type="entry name" value="CHROMATE ION TRANSPORTER (EUROFUNG)"/>
    <property type="match status" value="1"/>
</dbReference>
<dbReference type="PANTHER" id="PTHR33567:SF3">
    <property type="entry name" value="CHROMATE ION TRANSPORTER (EUROFUNG)"/>
    <property type="match status" value="1"/>
</dbReference>
<evidence type="ECO:0000256" key="6">
    <source>
        <dbReference type="ARBA" id="ARBA00023136"/>
    </source>
</evidence>
<keyword evidence="6 7" id="KW-0472">Membrane</keyword>
<dbReference type="NCBIfam" id="TIGR00937">
    <property type="entry name" value="2A51"/>
    <property type="match status" value="1"/>
</dbReference>
<comment type="similarity">
    <text evidence="2">Belongs to the chromate ion transporter (CHR) (TC 2.A.51) family.</text>
</comment>
<dbReference type="PIRSF" id="PIRSF004810">
    <property type="entry name" value="ChrA"/>
    <property type="match status" value="1"/>
</dbReference>
<evidence type="ECO:0000256" key="3">
    <source>
        <dbReference type="ARBA" id="ARBA00022475"/>
    </source>
</evidence>
<feature type="transmembrane region" description="Helical" evidence="7">
    <location>
        <begin position="362"/>
        <end position="384"/>
    </location>
</feature>
<keyword evidence="4 7" id="KW-0812">Transmembrane</keyword>
<dbReference type="EMBL" id="VAUV01000001">
    <property type="protein sequence ID" value="TLD72865.1"/>
    <property type="molecule type" value="Genomic_DNA"/>
</dbReference>
<dbReference type="GO" id="GO:0015109">
    <property type="term" value="F:chromate transmembrane transporter activity"/>
    <property type="evidence" value="ECO:0007669"/>
    <property type="project" value="InterPro"/>
</dbReference>
<evidence type="ECO:0000256" key="4">
    <source>
        <dbReference type="ARBA" id="ARBA00022692"/>
    </source>
</evidence>
<dbReference type="Pfam" id="PF02417">
    <property type="entry name" value="Chromate_transp"/>
    <property type="match status" value="2"/>
</dbReference>
<feature type="transmembrane region" description="Helical" evidence="7">
    <location>
        <begin position="86"/>
        <end position="109"/>
    </location>
</feature>
<evidence type="ECO:0000256" key="5">
    <source>
        <dbReference type="ARBA" id="ARBA00022989"/>
    </source>
</evidence>
<dbReference type="Proteomes" id="UP000306196">
    <property type="component" value="Unassembled WGS sequence"/>
</dbReference>
<dbReference type="InterPro" id="IPR003370">
    <property type="entry name" value="Chromate_transpt"/>
</dbReference>
<comment type="subcellular location">
    <subcellularLocation>
        <location evidence="1">Cell membrane</location>
        <topology evidence="1">Multi-pass membrane protein</topology>
    </subcellularLocation>
</comment>
<feature type="transmembrane region" description="Helical" evidence="7">
    <location>
        <begin position="220"/>
        <end position="241"/>
    </location>
</feature>
<comment type="caution">
    <text evidence="8">The sequence shown here is derived from an EMBL/GenBank/DDBJ whole genome shotgun (WGS) entry which is preliminary data.</text>
</comment>
<gene>
    <name evidence="8" type="primary">chrA</name>
    <name evidence="8" type="ORF">FEM03_00800</name>
</gene>
<feature type="transmembrane region" description="Helical" evidence="7">
    <location>
        <begin position="253"/>
        <end position="273"/>
    </location>
</feature>
<dbReference type="InterPro" id="IPR014047">
    <property type="entry name" value="Chr_Tranpt_l_chain"/>
</dbReference>
<evidence type="ECO:0000256" key="7">
    <source>
        <dbReference type="SAM" id="Phobius"/>
    </source>
</evidence>
<feature type="transmembrane region" description="Helical" evidence="7">
    <location>
        <begin position="396"/>
        <end position="416"/>
    </location>
</feature>
<feature type="transmembrane region" description="Helical" evidence="7">
    <location>
        <begin position="115"/>
        <end position="136"/>
    </location>
</feature>
<feature type="transmembrane region" description="Helical" evidence="7">
    <location>
        <begin position="148"/>
        <end position="179"/>
    </location>
</feature>
<proteinExistence type="inferred from homology"/>
<evidence type="ECO:0000256" key="2">
    <source>
        <dbReference type="ARBA" id="ARBA00005262"/>
    </source>
</evidence>